<name>A0A1T4N2S2_9BACT</name>
<dbReference type="RefSeq" id="WP_078831046.1">
    <property type="nucleotide sequence ID" value="NZ_FUWH01000004.1"/>
</dbReference>
<evidence type="ECO:0000313" key="2">
    <source>
        <dbReference type="Proteomes" id="UP000190888"/>
    </source>
</evidence>
<evidence type="ECO:0000313" key="1">
    <source>
        <dbReference type="EMBL" id="SJZ73421.1"/>
    </source>
</evidence>
<dbReference type="OrthoDB" id="674588at2"/>
<dbReference type="EMBL" id="FUWH01000004">
    <property type="protein sequence ID" value="SJZ73421.1"/>
    <property type="molecule type" value="Genomic_DNA"/>
</dbReference>
<gene>
    <name evidence="1" type="ORF">SAMN04488132_10460</name>
</gene>
<dbReference type="AlphaFoldDB" id="A0A1T4N2S2"/>
<dbReference type="STRING" id="413434.SAMN04488132_10460"/>
<reference evidence="1 2" key="1">
    <citation type="submission" date="2017-02" db="EMBL/GenBank/DDBJ databases">
        <authorList>
            <person name="Peterson S.W."/>
        </authorList>
    </citation>
    <scope>NUCLEOTIDE SEQUENCE [LARGE SCALE GENOMIC DNA]</scope>
    <source>
        <strain evidence="1 2">DSM 22335</strain>
    </source>
</reference>
<protein>
    <submittedName>
        <fullName evidence="1">Uncharacterized protein</fullName>
    </submittedName>
</protein>
<proteinExistence type="predicted"/>
<keyword evidence="2" id="KW-1185">Reference proteome</keyword>
<dbReference type="Proteomes" id="UP000190888">
    <property type="component" value="Unassembled WGS sequence"/>
</dbReference>
<sequence length="123" mass="13484">MKQMRTTGTDQPVRNSRELQQAMHDLKLRIREREAGLEQRLAKLPQEAAKNAIGAILPAFLSNKVAGSVWKLGIGLFKLLAGSKDPEKGGKLAGTLLKGVKQVGFFGLLRLFSGFLRRKEGKG</sequence>
<organism evidence="1 2">
    <name type="scientific">Sediminibacterium ginsengisoli</name>
    <dbReference type="NCBI Taxonomy" id="413434"/>
    <lineage>
        <taxon>Bacteria</taxon>
        <taxon>Pseudomonadati</taxon>
        <taxon>Bacteroidota</taxon>
        <taxon>Chitinophagia</taxon>
        <taxon>Chitinophagales</taxon>
        <taxon>Chitinophagaceae</taxon>
        <taxon>Sediminibacterium</taxon>
    </lineage>
</organism>
<accession>A0A1T4N2S2</accession>